<sequence>MAEDQSLSIDPKPNNADSVLSEDYQSDLTSLRSSIVDYRYENGRRYHAFRAGAYWGPNDEKAQDHLDIGMMCRKSSISARGRGSGRWNSQTCTQRPQSSAPTSPQSNRVGCRQTHIKPGGYIEQVEQSVVPKSDDGSTEGTVFEEWGRISLQAGDAFGKSLRIVDESRDRMVKAGFVDVVERRFKVPIGGWPADPRLQQLGLYNRLQWAEGIEGWSMYLLTNVLGWTREEVDVYLAKMRKGLQDPTIHAYQECTVVYGRKPGKAEQAEP</sequence>
<dbReference type="SUPFAM" id="SSF53335">
    <property type="entry name" value="S-adenosyl-L-methionine-dependent methyltransferases"/>
    <property type="match status" value="1"/>
</dbReference>
<dbReference type="OMA" id="HAYQECT"/>
<dbReference type="InterPro" id="IPR029063">
    <property type="entry name" value="SAM-dependent_MTases_sf"/>
</dbReference>
<reference evidence="3" key="1">
    <citation type="journal article" date="2016" name="Genome Announc.">
        <title>Draft genome sequences of fungus Aspergillus calidoustus.</title>
        <authorList>
            <person name="Horn F."/>
            <person name="Linde J."/>
            <person name="Mattern D.J."/>
            <person name="Walther G."/>
            <person name="Guthke R."/>
            <person name="Scherlach K."/>
            <person name="Martin K."/>
            <person name="Brakhage A.A."/>
            <person name="Petzke L."/>
            <person name="Valiante V."/>
        </authorList>
    </citation>
    <scope>NUCLEOTIDE SEQUENCE [LARGE SCALE GENOMIC DNA]</scope>
    <source>
        <strain evidence="3">SF006504</strain>
    </source>
</reference>
<dbReference type="AlphaFoldDB" id="A0A0U5FRY7"/>
<keyword evidence="3" id="KW-1185">Reference proteome</keyword>
<dbReference type="EMBL" id="CDMC01000001">
    <property type="protein sequence ID" value="CEL02051.1"/>
    <property type="molecule type" value="Genomic_DNA"/>
</dbReference>
<dbReference type="OrthoDB" id="2013972at2759"/>
<dbReference type="STRING" id="454130.A0A0U5FRY7"/>
<organism evidence="2 3">
    <name type="scientific">Aspergillus calidoustus</name>
    <dbReference type="NCBI Taxonomy" id="454130"/>
    <lineage>
        <taxon>Eukaryota</taxon>
        <taxon>Fungi</taxon>
        <taxon>Dikarya</taxon>
        <taxon>Ascomycota</taxon>
        <taxon>Pezizomycotina</taxon>
        <taxon>Eurotiomycetes</taxon>
        <taxon>Eurotiomycetidae</taxon>
        <taxon>Eurotiales</taxon>
        <taxon>Aspergillaceae</taxon>
        <taxon>Aspergillus</taxon>
        <taxon>Aspergillus subgen. Nidulantes</taxon>
    </lineage>
</organism>
<dbReference type="Proteomes" id="UP000054771">
    <property type="component" value="Unassembled WGS sequence"/>
</dbReference>
<accession>A0A0U5FRY7</accession>
<feature type="region of interest" description="Disordered" evidence="1">
    <location>
        <begin position="77"/>
        <end position="113"/>
    </location>
</feature>
<gene>
    <name evidence="2" type="ORF">ASPCAL01626</name>
</gene>
<evidence type="ECO:0000313" key="2">
    <source>
        <dbReference type="EMBL" id="CEL02051.1"/>
    </source>
</evidence>
<feature type="compositionally biased region" description="Polar residues" evidence="1">
    <location>
        <begin position="87"/>
        <end position="108"/>
    </location>
</feature>
<proteinExistence type="predicted"/>
<feature type="region of interest" description="Disordered" evidence="1">
    <location>
        <begin position="1"/>
        <end position="25"/>
    </location>
</feature>
<protein>
    <submittedName>
        <fullName evidence="2">Uncharacterized protein</fullName>
    </submittedName>
</protein>
<evidence type="ECO:0000313" key="3">
    <source>
        <dbReference type="Proteomes" id="UP000054771"/>
    </source>
</evidence>
<name>A0A0U5FRY7_ASPCI</name>
<evidence type="ECO:0000256" key="1">
    <source>
        <dbReference type="SAM" id="MobiDB-lite"/>
    </source>
</evidence>